<evidence type="ECO:0000313" key="5">
    <source>
        <dbReference type="Proteomes" id="UP000283492"/>
    </source>
</evidence>
<evidence type="ECO:0000313" key="6">
    <source>
        <dbReference type="Proteomes" id="UP000285820"/>
    </source>
</evidence>
<dbReference type="GO" id="GO:0003677">
    <property type="term" value="F:DNA binding"/>
    <property type="evidence" value="ECO:0007669"/>
    <property type="project" value="UniProtKB-KW"/>
</dbReference>
<dbReference type="SUPFAM" id="SSF47413">
    <property type="entry name" value="lambda repressor-like DNA-binding domains"/>
    <property type="match status" value="1"/>
</dbReference>
<dbReference type="Proteomes" id="UP000283492">
    <property type="component" value="Unassembled WGS sequence"/>
</dbReference>
<protein>
    <submittedName>
        <fullName evidence="4">XRE family transcriptional regulator</fullName>
    </submittedName>
</protein>
<dbReference type="InterPro" id="IPR010982">
    <property type="entry name" value="Lambda_DNA-bd_dom_sf"/>
</dbReference>
<dbReference type="SMART" id="SM00530">
    <property type="entry name" value="HTH_XRE"/>
    <property type="match status" value="1"/>
</dbReference>
<sequence>MKSNSGENILIISEKIFYLLDQKGITQKDFAVQTGISQSTISDWKRKKTNPSADKILKICEILHVTPYELLSERDEAIINNIDHLVALNDEEAVVLEGFRNLEKRKKERFLGYLAALQSED</sequence>
<evidence type="ECO:0000313" key="4">
    <source>
        <dbReference type="EMBL" id="RHA91626.1"/>
    </source>
</evidence>
<evidence type="ECO:0000313" key="3">
    <source>
        <dbReference type="EMBL" id="RGR71552.1"/>
    </source>
</evidence>
<comment type="caution">
    <text evidence="4">The sequence shown here is derived from an EMBL/GenBank/DDBJ whole genome shotgun (WGS) entry which is preliminary data.</text>
</comment>
<dbReference type="Pfam" id="PF01381">
    <property type="entry name" value="HTH_3"/>
    <property type="match status" value="1"/>
</dbReference>
<dbReference type="PANTHER" id="PTHR46797:SF1">
    <property type="entry name" value="METHYLPHOSPHONATE SYNTHASE"/>
    <property type="match status" value="1"/>
</dbReference>
<dbReference type="PROSITE" id="PS50943">
    <property type="entry name" value="HTH_CROC1"/>
    <property type="match status" value="1"/>
</dbReference>
<dbReference type="PANTHER" id="PTHR46797">
    <property type="entry name" value="HTH-TYPE TRANSCRIPTIONAL REGULATOR"/>
    <property type="match status" value="1"/>
</dbReference>
<dbReference type="CDD" id="cd00093">
    <property type="entry name" value="HTH_XRE"/>
    <property type="match status" value="1"/>
</dbReference>
<evidence type="ECO:0000259" key="2">
    <source>
        <dbReference type="PROSITE" id="PS50943"/>
    </source>
</evidence>
<reference evidence="5 6" key="1">
    <citation type="submission" date="2018-08" db="EMBL/GenBank/DDBJ databases">
        <title>A genome reference for cultivated species of the human gut microbiota.</title>
        <authorList>
            <person name="Zou Y."/>
            <person name="Xue W."/>
            <person name="Luo G."/>
        </authorList>
    </citation>
    <scope>NUCLEOTIDE SEQUENCE [LARGE SCALE GENOMIC DNA]</scope>
    <source>
        <strain evidence="3 6">AF24-4</strain>
        <strain evidence="4 5">AM42-1AC</strain>
    </source>
</reference>
<dbReference type="GO" id="GO:0005829">
    <property type="term" value="C:cytosol"/>
    <property type="evidence" value="ECO:0007669"/>
    <property type="project" value="TreeGrafter"/>
</dbReference>
<dbReference type="AlphaFoldDB" id="A0A3R6H423"/>
<dbReference type="Gene3D" id="1.10.260.40">
    <property type="entry name" value="lambda repressor-like DNA-binding domains"/>
    <property type="match status" value="1"/>
</dbReference>
<proteinExistence type="predicted"/>
<dbReference type="InterPro" id="IPR050807">
    <property type="entry name" value="TransReg_Diox_bact_type"/>
</dbReference>
<dbReference type="EMBL" id="QSFX01000001">
    <property type="protein sequence ID" value="RHA91626.1"/>
    <property type="molecule type" value="Genomic_DNA"/>
</dbReference>
<dbReference type="EMBL" id="QRUN01000001">
    <property type="protein sequence ID" value="RGR71552.1"/>
    <property type="molecule type" value="Genomic_DNA"/>
</dbReference>
<name>A0A3R6H423_9FIRM</name>
<feature type="domain" description="HTH cro/C1-type" evidence="2">
    <location>
        <begin position="22"/>
        <end position="70"/>
    </location>
</feature>
<accession>A0A3R6H423</accession>
<dbReference type="InterPro" id="IPR001387">
    <property type="entry name" value="Cro/C1-type_HTH"/>
</dbReference>
<keyword evidence="1" id="KW-0238">DNA-binding</keyword>
<evidence type="ECO:0000256" key="1">
    <source>
        <dbReference type="ARBA" id="ARBA00023125"/>
    </source>
</evidence>
<gene>
    <name evidence="4" type="ORF">DW914_00010</name>
    <name evidence="3" type="ORF">DWY29_01655</name>
</gene>
<organism evidence="4 5">
    <name type="scientific">Roseburia inulinivorans</name>
    <dbReference type="NCBI Taxonomy" id="360807"/>
    <lineage>
        <taxon>Bacteria</taxon>
        <taxon>Bacillati</taxon>
        <taxon>Bacillota</taxon>
        <taxon>Clostridia</taxon>
        <taxon>Lachnospirales</taxon>
        <taxon>Lachnospiraceae</taxon>
        <taxon>Roseburia</taxon>
    </lineage>
</organism>
<dbReference type="GO" id="GO:0003700">
    <property type="term" value="F:DNA-binding transcription factor activity"/>
    <property type="evidence" value="ECO:0007669"/>
    <property type="project" value="TreeGrafter"/>
</dbReference>
<dbReference type="Proteomes" id="UP000285820">
    <property type="component" value="Unassembled WGS sequence"/>
</dbReference>